<keyword evidence="4" id="KW-1185">Reference proteome</keyword>
<protein>
    <submittedName>
        <fullName evidence="3">Universal stress protein</fullName>
    </submittedName>
</protein>
<organism evidence="3 4">
    <name type="scientific">Keguizhuia sedimenti</name>
    <dbReference type="NCBI Taxonomy" id="3064264"/>
    <lineage>
        <taxon>Bacteria</taxon>
        <taxon>Pseudomonadati</taxon>
        <taxon>Pseudomonadota</taxon>
        <taxon>Betaproteobacteria</taxon>
        <taxon>Burkholderiales</taxon>
        <taxon>Oxalobacteraceae</taxon>
        <taxon>Keguizhuia</taxon>
    </lineage>
</organism>
<dbReference type="PRINTS" id="PR01438">
    <property type="entry name" value="UNVRSLSTRESS"/>
</dbReference>
<evidence type="ECO:0000259" key="2">
    <source>
        <dbReference type="Pfam" id="PF00582"/>
    </source>
</evidence>
<proteinExistence type="inferred from homology"/>
<dbReference type="InterPro" id="IPR014729">
    <property type="entry name" value="Rossmann-like_a/b/a_fold"/>
</dbReference>
<comment type="similarity">
    <text evidence="1">Belongs to the universal stress protein A family.</text>
</comment>
<accession>A0ABU1BTC7</accession>
<dbReference type="SUPFAM" id="SSF52402">
    <property type="entry name" value="Adenine nucleotide alpha hydrolases-like"/>
    <property type="match status" value="1"/>
</dbReference>
<sequence length="145" mass="15704">MFQKILVPTDGSELSEKAIRTAIEIASQAKGSIVGLCVSQPYPYSPLSEGAVAGDAAGFENRSMEIAKEHVDRIKEAARNANIPCETVVTKSFDPYKDIIETAKKMNCDSICMASHGRRGLNKLLLGSETQRVLAHADIPVLVCR</sequence>
<dbReference type="RefSeq" id="WP_338438301.1">
    <property type="nucleotide sequence ID" value="NZ_JAUYVH010000019.1"/>
</dbReference>
<dbReference type="PANTHER" id="PTHR46268:SF6">
    <property type="entry name" value="UNIVERSAL STRESS PROTEIN UP12"/>
    <property type="match status" value="1"/>
</dbReference>
<feature type="domain" description="UspA" evidence="2">
    <location>
        <begin position="1"/>
        <end position="145"/>
    </location>
</feature>
<dbReference type="EMBL" id="JAUYVH010000019">
    <property type="protein sequence ID" value="MDQ9172275.1"/>
    <property type="molecule type" value="Genomic_DNA"/>
</dbReference>
<dbReference type="InterPro" id="IPR006016">
    <property type="entry name" value="UspA"/>
</dbReference>
<dbReference type="Gene3D" id="3.40.50.620">
    <property type="entry name" value="HUPs"/>
    <property type="match status" value="1"/>
</dbReference>
<gene>
    <name evidence="3" type="ORF">Q8A64_17835</name>
</gene>
<dbReference type="InterPro" id="IPR006015">
    <property type="entry name" value="Universal_stress_UspA"/>
</dbReference>
<evidence type="ECO:0000313" key="4">
    <source>
        <dbReference type="Proteomes" id="UP001225596"/>
    </source>
</evidence>
<dbReference type="CDD" id="cd00293">
    <property type="entry name" value="USP-like"/>
    <property type="match status" value="1"/>
</dbReference>
<evidence type="ECO:0000313" key="3">
    <source>
        <dbReference type="EMBL" id="MDQ9172275.1"/>
    </source>
</evidence>
<dbReference type="Proteomes" id="UP001225596">
    <property type="component" value="Unassembled WGS sequence"/>
</dbReference>
<dbReference type="PANTHER" id="PTHR46268">
    <property type="entry name" value="STRESS RESPONSE PROTEIN NHAX"/>
    <property type="match status" value="1"/>
</dbReference>
<name>A0ABU1BTC7_9BURK</name>
<reference evidence="3 4" key="1">
    <citation type="submission" date="2023-08" db="EMBL/GenBank/DDBJ databases">
        <title>Oxalobacteraceae gen .nov., isolated from river sludge outside the plant.</title>
        <authorList>
            <person name="Zhao S.Y."/>
        </authorList>
    </citation>
    <scope>NUCLEOTIDE SEQUENCE [LARGE SCALE GENOMIC DNA]</scope>
    <source>
        <strain evidence="3 4">R-40</strain>
    </source>
</reference>
<comment type="caution">
    <text evidence="3">The sequence shown here is derived from an EMBL/GenBank/DDBJ whole genome shotgun (WGS) entry which is preliminary data.</text>
</comment>
<dbReference type="Pfam" id="PF00582">
    <property type="entry name" value="Usp"/>
    <property type="match status" value="1"/>
</dbReference>
<evidence type="ECO:0000256" key="1">
    <source>
        <dbReference type="ARBA" id="ARBA00008791"/>
    </source>
</evidence>